<proteinExistence type="predicted"/>
<dbReference type="Proteomes" id="UP000298631">
    <property type="component" value="Plasmid unnamed1"/>
</dbReference>
<dbReference type="KEGG" id="pseb:EOK75_17025"/>
<dbReference type="RefSeq" id="WP_137195212.1">
    <property type="nucleotide sequence ID" value="NZ_CP039965.1"/>
</dbReference>
<keyword evidence="1" id="KW-0614">Plasmid</keyword>
<geneLocation type="plasmid" evidence="1 2">
    <name>unnamed1</name>
</geneLocation>
<keyword evidence="2" id="KW-1185">Reference proteome</keyword>
<name>A0A4P8EK80_9RHOB</name>
<protein>
    <submittedName>
        <fullName evidence="1">Uncharacterized protein</fullName>
    </submittedName>
</protein>
<accession>A0A4P8EK80</accession>
<dbReference type="EMBL" id="CP039965">
    <property type="protein sequence ID" value="QCO57418.1"/>
    <property type="molecule type" value="Genomic_DNA"/>
</dbReference>
<evidence type="ECO:0000313" key="2">
    <source>
        <dbReference type="Proteomes" id="UP000298631"/>
    </source>
</evidence>
<sequence length="223" mass="24346">MRWILVILFWGWAVSAQAGAWPRGEGKVFVALSADANRSQLYAEYGIRGDWTLGVEVSMPKDRRLPDYTQFIHYPVWRGKGGAILSAGLAVEMRETTAAATIPALRGESEIAGRAGVFWGKGFDSPLGSGWATVDAQLEKLITTDWLGTGLTYKLDVGLGVKPMERLSIMAQAQYWQRGDAQDLRLEAGAAWKMGFAQVVVSPSVGVIGDKDPLVKLGLWVDF</sequence>
<dbReference type="OrthoDB" id="7857490at2"/>
<evidence type="ECO:0000313" key="1">
    <source>
        <dbReference type="EMBL" id="QCO57418.1"/>
    </source>
</evidence>
<dbReference type="AlphaFoldDB" id="A0A4P8EK80"/>
<reference evidence="1 2" key="1">
    <citation type="submission" date="2019-05" db="EMBL/GenBank/DDBJ databases">
        <title>Pseudorhodobacter turbinis sp. nov., isolated from the gut of the Korean turban shell.</title>
        <authorList>
            <person name="Jeong Y.-S."/>
            <person name="Kang W.-R."/>
            <person name="Bae J.-W."/>
        </authorList>
    </citation>
    <scope>NUCLEOTIDE SEQUENCE [LARGE SCALE GENOMIC DNA]</scope>
    <source>
        <strain evidence="1 2">S12M18</strain>
        <plasmid evidence="1 2">unnamed1</plasmid>
    </source>
</reference>
<gene>
    <name evidence="1" type="ORF">EOK75_17025</name>
</gene>
<organism evidence="1 2">
    <name type="scientific">Pseudorhodobacter turbinis</name>
    <dbReference type="NCBI Taxonomy" id="2500533"/>
    <lineage>
        <taxon>Bacteria</taxon>
        <taxon>Pseudomonadati</taxon>
        <taxon>Pseudomonadota</taxon>
        <taxon>Alphaproteobacteria</taxon>
        <taxon>Rhodobacterales</taxon>
        <taxon>Paracoccaceae</taxon>
        <taxon>Pseudorhodobacter</taxon>
    </lineage>
</organism>